<evidence type="ECO:0000256" key="2">
    <source>
        <dbReference type="SAM" id="MobiDB-lite"/>
    </source>
</evidence>
<proteinExistence type="predicted"/>
<dbReference type="EMBL" id="JBBNAF010000003">
    <property type="protein sequence ID" value="KAK9160745.1"/>
    <property type="molecule type" value="Genomic_DNA"/>
</dbReference>
<organism evidence="4 5">
    <name type="scientific">Stephania yunnanensis</name>
    <dbReference type="NCBI Taxonomy" id="152371"/>
    <lineage>
        <taxon>Eukaryota</taxon>
        <taxon>Viridiplantae</taxon>
        <taxon>Streptophyta</taxon>
        <taxon>Embryophyta</taxon>
        <taxon>Tracheophyta</taxon>
        <taxon>Spermatophyta</taxon>
        <taxon>Magnoliopsida</taxon>
        <taxon>Ranunculales</taxon>
        <taxon>Menispermaceae</taxon>
        <taxon>Menispermoideae</taxon>
        <taxon>Cissampelideae</taxon>
        <taxon>Stephania</taxon>
    </lineage>
</organism>
<accession>A0AAP0KYX4</accession>
<dbReference type="Proteomes" id="UP001420932">
    <property type="component" value="Unassembled WGS sequence"/>
</dbReference>
<sequence>MEYMHQHLGMNMDGASLSQQQPPPPPPPPPPPHDQQQLPQIEPINPPQQGDNVERETQEWLTRDEQLGCLGDCYMIVSLIDVYGVALVSPLVLEENGAFQFKTHVTMETEVYEAEFVILCVGSLPLLNGISNRTVVETGKLILLNLAGSEKIEKAGAEGKILEEAKTINKSLSALVEENCVSQEPEKQSLVENELLRTRMKRKRTLIKLPACISGDDMLMKAAWKDCTSGAVSLLDFSAIFSAILLAQTARKEPCEYALSLVVVLRWRIRSASKLRYSVVRGVDEKEMKIRKCDSQSFESSALLDRNNSLPLSGISNGLPVVVVSVLPYNLVRTKPRLCIKPLISDSKTSKGQS</sequence>
<dbReference type="GO" id="GO:0005524">
    <property type="term" value="F:ATP binding"/>
    <property type="evidence" value="ECO:0007669"/>
    <property type="project" value="InterPro"/>
</dbReference>
<evidence type="ECO:0000313" key="5">
    <source>
        <dbReference type="Proteomes" id="UP001420932"/>
    </source>
</evidence>
<keyword evidence="1" id="KW-0505">Motor protein</keyword>
<dbReference type="Gene3D" id="3.40.850.10">
    <property type="entry name" value="Kinesin motor domain"/>
    <property type="match status" value="1"/>
</dbReference>
<reference evidence="4 5" key="1">
    <citation type="submission" date="2024-01" db="EMBL/GenBank/DDBJ databases">
        <title>Genome assemblies of Stephania.</title>
        <authorList>
            <person name="Yang L."/>
        </authorList>
    </citation>
    <scope>NUCLEOTIDE SEQUENCE [LARGE SCALE GENOMIC DNA]</scope>
    <source>
        <strain evidence="4">YNDBR</strain>
        <tissue evidence="4">Leaf</tissue>
    </source>
</reference>
<feature type="compositionally biased region" description="Pro residues" evidence="2">
    <location>
        <begin position="21"/>
        <end position="33"/>
    </location>
</feature>
<name>A0AAP0KYX4_9MAGN</name>
<feature type="region of interest" description="Disordered" evidence="2">
    <location>
        <begin position="1"/>
        <end position="56"/>
    </location>
</feature>
<evidence type="ECO:0000259" key="3">
    <source>
        <dbReference type="Pfam" id="PF00225"/>
    </source>
</evidence>
<gene>
    <name evidence="4" type="ORF">Syun_007086</name>
</gene>
<feature type="domain" description="Kinesin motor" evidence="3">
    <location>
        <begin position="136"/>
        <end position="183"/>
    </location>
</feature>
<dbReference type="SUPFAM" id="SSF52540">
    <property type="entry name" value="P-loop containing nucleoside triphosphate hydrolases"/>
    <property type="match status" value="1"/>
</dbReference>
<protein>
    <recommendedName>
        <fullName evidence="3">Kinesin motor domain-containing protein</fullName>
    </recommendedName>
</protein>
<dbReference type="GO" id="GO:0007018">
    <property type="term" value="P:microtubule-based movement"/>
    <property type="evidence" value="ECO:0007669"/>
    <property type="project" value="InterPro"/>
</dbReference>
<dbReference type="Pfam" id="PF00225">
    <property type="entry name" value="Kinesin"/>
    <property type="match status" value="1"/>
</dbReference>
<dbReference type="InterPro" id="IPR036961">
    <property type="entry name" value="Kinesin_motor_dom_sf"/>
</dbReference>
<dbReference type="InterPro" id="IPR001752">
    <property type="entry name" value="Kinesin_motor_dom"/>
</dbReference>
<evidence type="ECO:0000313" key="4">
    <source>
        <dbReference type="EMBL" id="KAK9160745.1"/>
    </source>
</evidence>
<dbReference type="SUPFAM" id="SSF101447">
    <property type="entry name" value="Formin homology 2 domain (FH2 domain)"/>
    <property type="match status" value="1"/>
</dbReference>
<dbReference type="GO" id="GO:0003777">
    <property type="term" value="F:microtubule motor activity"/>
    <property type="evidence" value="ECO:0007669"/>
    <property type="project" value="InterPro"/>
</dbReference>
<dbReference type="InterPro" id="IPR027417">
    <property type="entry name" value="P-loop_NTPase"/>
</dbReference>
<comment type="caution">
    <text evidence="4">The sequence shown here is derived from an EMBL/GenBank/DDBJ whole genome shotgun (WGS) entry which is preliminary data.</text>
</comment>
<keyword evidence="5" id="KW-1185">Reference proteome</keyword>
<evidence type="ECO:0000256" key="1">
    <source>
        <dbReference type="ARBA" id="ARBA00023175"/>
    </source>
</evidence>
<dbReference type="GO" id="GO:0008017">
    <property type="term" value="F:microtubule binding"/>
    <property type="evidence" value="ECO:0007669"/>
    <property type="project" value="InterPro"/>
</dbReference>
<dbReference type="AlphaFoldDB" id="A0AAP0KYX4"/>